<feature type="transmembrane region" description="Helical" evidence="1">
    <location>
        <begin position="89"/>
        <end position="106"/>
    </location>
</feature>
<sequence length="244" mass="25957">MGIIASASRHLYEMVLWLFTYVFMGCAPFVQQRLGDEIGTTPRLDSHYVDGAWGIVYAGMLAAVAGSAAGRRVPLETASSLPASSPRRTAALSLFSFAMSIIYVWKVGPASLFLNRYAFGAVQETAFPNAVVGALVFGWASMGLLVALVGQIQLSRLSTGRAKARWLAGAWVTGIALAYLNNPLSSPRFMVGTVFLGGLAAVGGYATQRRFRAVAGLRSWACSWSSRFSTSFGDRQASAAPATP</sequence>
<organism evidence="2 3">
    <name type="scientific">Arsenicicoccus bolidensis</name>
    <dbReference type="NCBI Taxonomy" id="229480"/>
    <lineage>
        <taxon>Bacteria</taxon>
        <taxon>Bacillati</taxon>
        <taxon>Actinomycetota</taxon>
        <taxon>Actinomycetes</taxon>
        <taxon>Micrococcales</taxon>
        <taxon>Intrasporangiaceae</taxon>
        <taxon>Arsenicicoccus</taxon>
    </lineage>
</organism>
<protein>
    <submittedName>
        <fullName evidence="2">Uncharacterized protein</fullName>
    </submittedName>
</protein>
<dbReference type="RefSeq" id="WP_239261553.1">
    <property type="nucleotide sequence ID" value="NZ_JAKRCV010000002.1"/>
</dbReference>
<evidence type="ECO:0000313" key="3">
    <source>
        <dbReference type="Proteomes" id="UP001521931"/>
    </source>
</evidence>
<proteinExistence type="predicted"/>
<dbReference type="EMBL" id="JAKRCV010000002">
    <property type="protein sequence ID" value="MCG7320520.1"/>
    <property type="molecule type" value="Genomic_DNA"/>
</dbReference>
<accession>A0ABS9PY15</accession>
<keyword evidence="3" id="KW-1185">Reference proteome</keyword>
<keyword evidence="1" id="KW-1133">Transmembrane helix</keyword>
<evidence type="ECO:0000313" key="2">
    <source>
        <dbReference type="EMBL" id="MCG7320520.1"/>
    </source>
</evidence>
<evidence type="ECO:0000256" key="1">
    <source>
        <dbReference type="SAM" id="Phobius"/>
    </source>
</evidence>
<comment type="caution">
    <text evidence="2">The sequence shown here is derived from an EMBL/GenBank/DDBJ whole genome shotgun (WGS) entry which is preliminary data.</text>
</comment>
<dbReference type="Proteomes" id="UP001521931">
    <property type="component" value="Unassembled WGS sequence"/>
</dbReference>
<keyword evidence="1" id="KW-0472">Membrane</keyword>
<gene>
    <name evidence="2" type="ORF">MHL29_01230</name>
</gene>
<reference evidence="2 3" key="1">
    <citation type="submission" date="2022-02" db="EMBL/GenBank/DDBJ databases">
        <title>Uncovering new skin microbiome diversity through culturing and metagenomics.</title>
        <authorList>
            <person name="Conlan S."/>
            <person name="Deming C."/>
            <person name="Nisc Comparative Sequencing Program N."/>
            <person name="Segre J.A."/>
        </authorList>
    </citation>
    <scope>NUCLEOTIDE SEQUENCE [LARGE SCALE GENOMIC DNA]</scope>
    <source>
        <strain evidence="2 3">ACRQZ</strain>
    </source>
</reference>
<feature type="transmembrane region" description="Helical" evidence="1">
    <location>
        <begin position="12"/>
        <end position="31"/>
    </location>
</feature>
<feature type="transmembrane region" description="Helical" evidence="1">
    <location>
        <begin position="164"/>
        <end position="181"/>
    </location>
</feature>
<feature type="transmembrane region" description="Helical" evidence="1">
    <location>
        <begin position="187"/>
        <end position="206"/>
    </location>
</feature>
<feature type="transmembrane region" description="Helical" evidence="1">
    <location>
        <begin position="126"/>
        <end position="152"/>
    </location>
</feature>
<feature type="transmembrane region" description="Helical" evidence="1">
    <location>
        <begin position="51"/>
        <end position="69"/>
    </location>
</feature>
<keyword evidence="1" id="KW-0812">Transmembrane</keyword>
<name>A0ABS9PY15_9MICO</name>